<gene>
    <name evidence="6" type="ORF">EKO27_g1468</name>
</gene>
<dbReference type="GO" id="GO:0005634">
    <property type="term" value="C:nucleus"/>
    <property type="evidence" value="ECO:0007669"/>
    <property type="project" value="UniProtKB-SubCell"/>
</dbReference>
<dbReference type="InterPro" id="IPR000953">
    <property type="entry name" value="Chromo/chromo_shadow_dom"/>
</dbReference>
<feature type="compositionally biased region" description="Polar residues" evidence="4">
    <location>
        <begin position="463"/>
        <end position="475"/>
    </location>
</feature>
<feature type="compositionally biased region" description="Low complexity" evidence="4">
    <location>
        <begin position="287"/>
        <end position="309"/>
    </location>
</feature>
<dbReference type="SMART" id="SM00298">
    <property type="entry name" value="CHROMO"/>
    <property type="match status" value="1"/>
</dbReference>
<dbReference type="InterPro" id="IPR023780">
    <property type="entry name" value="Chromo_domain"/>
</dbReference>
<dbReference type="GO" id="GO:0006338">
    <property type="term" value="P:chromatin remodeling"/>
    <property type="evidence" value="ECO:0007669"/>
    <property type="project" value="UniProtKB-ARBA"/>
</dbReference>
<keyword evidence="7" id="KW-1185">Reference proteome</keyword>
<evidence type="ECO:0000256" key="3">
    <source>
        <dbReference type="ARBA" id="ARBA00023242"/>
    </source>
</evidence>
<keyword evidence="3" id="KW-0539">Nucleus</keyword>
<evidence type="ECO:0000256" key="2">
    <source>
        <dbReference type="ARBA" id="ARBA00011353"/>
    </source>
</evidence>
<dbReference type="Pfam" id="PF00385">
    <property type="entry name" value="Chromo"/>
    <property type="match status" value="1"/>
</dbReference>
<feature type="compositionally biased region" description="Polar residues" evidence="4">
    <location>
        <begin position="228"/>
        <end position="251"/>
    </location>
</feature>
<feature type="region of interest" description="Disordered" evidence="4">
    <location>
        <begin position="396"/>
        <end position="445"/>
    </location>
</feature>
<dbReference type="SUPFAM" id="SSF54160">
    <property type="entry name" value="Chromo domain-like"/>
    <property type="match status" value="1"/>
</dbReference>
<feature type="region of interest" description="Disordered" evidence="4">
    <location>
        <begin position="463"/>
        <end position="491"/>
    </location>
</feature>
<evidence type="ECO:0000256" key="1">
    <source>
        <dbReference type="ARBA" id="ARBA00004123"/>
    </source>
</evidence>
<reference evidence="6 7" key="1">
    <citation type="submission" date="2018-12" db="EMBL/GenBank/DDBJ databases">
        <title>Draft genome sequence of Xylaria grammica IHI A82.</title>
        <authorList>
            <person name="Buettner E."/>
            <person name="Kellner H."/>
        </authorList>
    </citation>
    <scope>NUCLEOTIDE SEQUENCE [LARGE SCALE GENOMIC DNA]</scope>
    <source>
        <strain evidence="6 7">IHI A82</strain>
    </source>
</reference>
<comment type="subunit">
    <text evidence="2">Component of the NuA4 histone acetyltransferase complex.</text>
</comment>
<evidence type="ECO:0000256" key="4">
    <source>
        <dbReference type="SAM" id="MobiDB-lite"/>
    </source>
</evidence>
<feature type="region of interest" description="Disordered" evidence="4">
    <location>
        <begin position="157"/>
        <end position="323"/>
    </location>
</feature>
<dbReference type="InterPro" id="IPR023779">
    <property type="entry name" value="Chromodomain_CS"/>
</dbReference>
<dbReference type="STRING" id="363999.A0A439DGZ8"/>
<sequence>MSLNAPVGSISRPEDTSQQQDDEDDDNLSITSTNAEGNDSDKEWDVDDILGERPHPDIPNAFQYLIKWDGFQLEDCTWEPVENLGDGLLTKWEENKAEISAGKREPFDLALYDAACTDRTLRHLRRNAKRQRLGLPLTPPFLLDNVSEDVFSSGDEAQEVDDVDPASVPSSKPKVTAGTQNLPSATAAPQVASTTQRVIKQSTSVEVPSQASSKGSSTPRVPEKSRIQKSSQSLPKTTVRTSPSGSHSATISGPIRKGSGGTKSGYQGTAGRSSVFRPSSSKTPNESASTPTNKPSSTTTGTSAPSTLSNTSNAKRLTATRSRQFQNVFAGGKQRKKRANLGDVMADPSKTPKAFPNMRLMNIAKKRGQEKGDFVGALSSIPSKLIIGNEQTNTLPRKPSVVSPTTIEAPQNDEIPDQPPAPSVAASKPQASVGHQGGVDEMPPLKRKKSVRFTEEDELTTTVAIDNPVDNTADANASFKGPDVNKGPPPASRKLSLATYQERGQTQTVQKPVKFGRAEALIVSFSGISRHASPWLSALKAEKTLHFASTCTSLHFSVQRAFVVQERFAAGIVETTSSDHVLAVKNVADSLQRASIGLHLVTLEYSILIYPANCDGWGWLEADFKKPGEDALLRHLIFRGHMPLKAYPSEFYKEPGMLDQLIYSNGEEDPDLVRILTGLDFTKFLPQNLKLKDKQTYMLLFPIKAQQLLGVIMAWLRLHQPDRPIFTVEQPNGWRLFHEAVQAGSGGTIISHADFTLWQLEKITGVWRMLEDSKYTFWHLDTGETKRPQYPSDLDAVSVPGTLRLTRLFSYGRAFLITPSFAISEPAKLCDFLKWFKLYAANPGHVIVTCHNFPRFLINIRDEKKKEHDTLFQINPDNADVYVFLKRAGRSRQDIEDHYRAWQLLQEIMENFGDEETSEEIRKIHWLDEHIDPSDEQSLVNAFCWWSQLKCDRFRRFYVLGSDPTKFQRAYRYIEIPRYFDSEGSDPDVANILLQRRVLAVDLQEEADKYDTEVNIAWSTNGAVEGPSGAGEKWRKSICVTPFCFPSALFRAGDIRELEQWINDHRRRTSVNWAELHRKPVSWRDWNMAEQFGDTDGGKSRFDTFGSWFKAAPKFTTKRNTWYGLFYTITGIWDEYMPKRRYERHPWIAIYRPKNPHLLIKGVPFKEIELFIWDKAATDRDKFGQGLLDMQCQLIDYVYYHVSQHYPGCSLADVWYSSSTMFEVRPDENALDITCKRIEEMFSNARDELPPHDYLLRAKWILLDRRLWGSCMSPITLRTKPAVKASKLAPERIPETEKDKLKPPRAIWHPAHTATRRPRTKCFNDLHETCLKARLVDPDCGHIKYHYRPTQEWWADQLEEGRGCGYINVDAAGKIIDKLPKPD</sequence>
<dbReference type="EMBL" id="RYZI01000022">
    <property type="protein sequence ID" value="RWA13664.1"/>
    <property type="molecule type" value="Genomic_DNA"/>
</dbReference>
<dbReference type="InterPro" id="IPR016197">
    <property type="entry name" value="Chromo-like_dom_sf"/>
</dbReference>
<dbReference type="PROSITE" id="PS00598">
    <property type="entry name" value="CHROMO_1"/>
    <property type="match status" value="1"/>
</dbReference>
<evidence type="ECO:0000313" key="6">
    <source>
        <dbReference type="EMBL" id="RWA13664.1"/>
    </source>
</evidence>
<accession>A0A439DGZ8</accession>
<feature type="compositionally biased region" description="Polar residues" evidence="4">
    <location>
        <begin position="191"/>
        <end position="219"/>
    </location>
</feature>
<dbReference type="Proteomes" id="UP000286045">
    <property type="component" value="Unassembled WGS sequence"/>
</dbReference>
<organism evidence="6 7">
    <name type="scientific">Xylaria grammica</name>
    <dbReference type="NCBI Taxonomy" id="363999"/>
    <lineage>
        <taxon>Eukaryota</taxon>
        <taxon>Fungi</taxon>
        <taxon>Dikarya</taxon>
        <taxon>Ascomycota</taxon>
        <taxon>Pezizomycotina</taxon>
        <taxon>Sordariomycetes</taxon>
        <taxon>Xylariomycetidae</taxon>
        <taxon>Xylariales</taxon>
        <taxon>Xylariaceae</taxon>
        <taxon>Xylaria</taxon>
    </lineage>
</organism>
<evidence type="ECO:0000259" key="5">
    <source>
        <dbReference type="PROSITE" id="PS50013"/>
    </source>
</evidence>
<feature type="compositionally biased region" description="Polar residues" evidence="4">
    <location>
        <begin position="264"/>
        <end position="286"/>
    </location>
</feature>
<feature type="compositionally biased region" description="Polar residues" evidence="4">
    <location>
        <begin position="310"/>
        <end position="323"/>
    </location>
</feature>
<dbReference type="Gene3D" id="2.40.50.40">
    <property type="match status" value="1"/>
</dbReference>
<feature type="domain" description="Chromo" evidence="5">
    <location>
        <begin position="44"/>
        <end position="84"/>
    </location>
</feature>
<protein>
    <recommendedName>
        <fullName evidence="5">Chromo domain-containing protein</fullName>
    </recommendedName>
</protein>
<feature type="region of interest" description="Disordered" evidence="4">
    <location>
        <begin position="1"/>
        <end position="52"/>
    </location>
</feature>
<dbReference type="PROSITE" id="PS50013">
    <property type="entry name" value="CHROMO_2"/>
    <property type="match status" value="1"/>
</dbReference>
<name>A0A439DGZ8_9PEZI</name>
<feature type="compositionally biased region" description="Polar residues" evidence="4">
    <location>
        <begin position="28"/>
        <end position="37"/>
    </location>
</feature>
<proteinExistence type="predicted"/>
<evidence type="ECO:0000313" key="7">
    <source>
        <dbReference type="Proteomes" id="UP000286045"/>
    </source>
</evidence>
<dbReference type="CDD" id="cd18966">
    <property type="entry name" value="chromodomain"/>
    <property type="match status" value="1"/>
</dbReference>
<comment type="caution">
    <text evidence="6">The sequence shown here is derived from an EMBL/GenBank/DDBJ whole genome shotgun (WGS) entry which is preliminary data.</text>
</comment>
<comment type="subcellular location">
    <subcellularLocation>
        <location evidence="1">Nucleus</location>
    </subcellularLocation>
</comment>